<feature type="signal peptide" evidence="1">
    <location>
        <begin position="1"/>
        <end position="16"/>
    </location>
</feature>
<keyword evidence="1" id="KW-0732">Signal</keyword>
<keyword evidence="3" id="KW-1185">Reference proteome</keyword>
<dbReference type="Proteomes" id="UP000822688">
    <property type="component" value="Chromosome 5"/>
</dbReference>
<reference evidence="2" key="1">
    <citation type="submission" date="2020-06" db="EMBL/GenBank/DDBJ databases">
        <title>WGS assembly of Ceratodon purpureus strain R40.</title>
        <authorList>
            <person name="Carey S.B."/>
            <person name="Jenkins J."/>
            <person name="Shu S."/>
            <person name="Lovell J.T."/>
            <person name="Sreedasyam A."/>
            <person name="Maumus F."/>
            <person name="Tiley G.P."/>
            <person name="Fernandez-Pozo N."/>
            <person name="Barry K."/>
            <person name="Chen C."/>
            <person name="Wang M."/>
            <person name="Lipzen A."/>
            <person name="Daum C."/>
            <person name="Saski C.A."/>
            <person name="Payton A.C."/>
            <person name="Mcbreen J.C."/>
            <person name="Conrad R.E."/>
            <person name="Kollar L.M."/>
            <person name="Olsson S."/>
            <person name="Huttunen S."/>
            <person name="Landis J.B."/>
            <person name="Wickett N.J."/>
            <person name="Johnson M.G."/>
            <person name="Rensing S.A."/>
            <person name="Grimwood J."/>
            <person name="Schmutz J."/>
            <person name="Mcdaniel S.F."/>
        </authorList>
    </citation>
    <scope>NUCLEOTIDE SEQUENCE</scope>
    <source>
        <strain evidence="2">R40</strain>
    </source>
</reference>
<accession>A0A8T0I3M2</accession>
<comment type="caution">
    <text evidence="2">The sequence shown here is derived from an EMBL/GenBank/DDBJ whole genome shotgun (WGS) entry which is preliminary data.</text>
</comment>
<proteinExistence type="predicted"/>
<dbReference type="AlphaFoldDB" id="A0A8T0I3M2"/>
<evidence type="ECO:0000313" key="2">
    <source>
        <dbReference type="EMBL" id="KAG0578092.1"/>
    </source>
</evidence>
<sequence length="56" mass="6574">MKYILTPTWLVLFVFSGPEWKFGKCIHYWGISWDFSAVLTSNSRQIMVTFLSCCSF</sequence>
<protein>
    <submittedName>
        <fullName evidence="2">Uncharacterized protein</fullName>
    </submittedName>
</protein>
<name>A0A8T0I3M2_CERPU</name>
<feature type="chain" id="PRO_5035896114" evidence="1">
    <location>
        <begin position="17"/>
        <end position="56"/>
    </location>
</feature>
<gene>
    <name evidence="2" type="ORF">KC19_5G204300</name>
</gene>
<evidence type="ECO:0000256" key="1">
    <source>
        <dbReference type="SAM" id="SignalP"/>
    </source>
</evidence>
<organism evidence="2 3">
    <name type="scientific">Ceratodon purpureus</name>
    <name type="common">Fire moss</name>
    <name type="synonym">Dicranum purpureum</name>
    <dbReference type="NCBI Taxonomy" id="3225"/>
    <lineage>
        <taxon>Eukaryota</taxon>
        <taxon>Viridiplantae</taxon>
        <taxon>Streptophyta</taxon>
        <taxon>Embryophyta</taxon>
        <taxon>Bryophyta</taxon>
        <taxon>Bryophytina</taxon>
        <taxon>Bryopsida</taxon>
        <taxon>Dicranidae</taxon>
        <taxon>Pseudoditrichales</taxon>
        <taxon>Ditrichaceae</taxon>
        <taxon>Ceratodon</taxon>
    </lineage>
</organism>
<evidence type="ECO:0000313" key="3">
    <source>
        <dbReference type="Proteomes" id="UP000822688"/>
    </source>
</evidence>
<dbReference type="EMBL" id="CM026425">
    <property type="protein sequence ID" value="KAG0578092.1"/>
    <property type="molecule type" value="Genomic_DNA"/>
</dbReference>